<name>A0AAV9JJY3_9PEZI</name>
<protein>
    <submittedName>
        <fullName evidence="2">Uncharacterized protein</fullName>
    </submittedName>
</protein>
<feature type="region of interest" description="Disordered" evidence="1">
    <location>
        <begin position="1"/>
        <end position="40"/>
    </location>
</feature>
<gene>
    <name evidence="2" type="ORF">LTR36_002679</name>
</gene>
<organism evidence="2 3">
    <name type="scientific">Oleoguttula mirabilis</name>
    <dbReference type="NCBI Taxonomy" id="1507867"/>
    <lineage>
        <taxon>Eukaryota</taxon>
        <taxon>Fungi</taxon>
        <taxon>Dikarya</taxon>
        <taxon>Ascomycota</taxon>
        <taxon>Pezizomycotina</taxon>
        <taxon>Dothideomycetes</taxon>
        <taxon>Dothideomycetidae</taxon>
        <taxon>Mycosphaerellales</taxon>
        <taxon>Teratosphaeriaceae</taxon>
        <taxon>Oleoguttula</taxon>
    </lineage>
</organism>
<feature type="region of interest" description="Disordered" evidence="1">
    <location>
        <begin position="194"/>
        <end position="240"/>
    </location>
</feature>
<feature type="region of interest" description="Disordered" evidence="1">
    <location>
        <begin position="105"/>
        <end position="143"/>
    </location>
</feature>
<sequence>MSSNNATGGDRDRNRHALPPSIPEKAHAIMTGKAGPSTGRFEHIHRQPRMAVDTLMFGGGESLSEYADSAGSVSPGGNRRNTWVQGVDLVDTAVSDGEGGTVLISRDMLRGGPSDGQRSQQQEQERRQGHVQFRSTELGTADDVELLQRVDTAAQQQQEEASGRTKRHVSLLSTTMYNIGRNIKRRISFWDRKASRDSGYRSAEEESGDRSKSTHGAVGAQLQGVETAPPSPRFERDDGGSLEPLHTVVSSVQTEQNHDDLAQVALSAWPAVPGTRTPVHLRPRMAEGREVSRARYGQIMSQWVSKAYQDGVFDREVLEKEHTVADGNATSPEKQSKASQTLKLEIEQKQRRSEREFRQTERARTKSDPAGTKKSLWFFKHRRDTMG</sequence>
<feature type="compositionally biased region" description="Polar residues" evidence="1">
    <location>
        <begin position="328"/>
        <end position="342"/>
    </location>
</feature>
<dbReference type="AlphaFoldDB" id="A0AAV9JJY3"/>
<accession>A0AAV9JJY3</accession>
<feature type="compositionally biased region" description="Basic and acidic residues" evidence="1">
    <location>
        <begin position="194"/>
        <end position="212"/>
    </location>
</feature>
<dbReference type="EMBL" id="JAVFHQ010000018">
    <property type="protein sequence ID" value="KAK4545725.1"/>
    <property type="molecule type" value="Genomic_DNA"/>
</dbReference>
<proteinExistence type="predicted"/>
<feature type="region of interest" description="Disordered" evidence="1">
    <location>
        <begin position="323"/>
        <end position="387"/>
    </location>
</feature>
<dbReference type="Proteomes" id="UP001324427">
    <property type="component" value="Unassembled WGS sequence"/>
</dbReference>
<reference evidence="2 3" key="1">
    <citation type="submission" date="2021-11" db="EMBL/GenBank/DDBJ databases">
        <title>Black yeast isolated from Biological Soil Crust.</title>
        <authorList>
            <person name="Kurbessoian T."/>
        </authorList>
    </citation>
    <scope>NUCLEOTIDE SEQUENCE [LARGE SCALE GENOMIC DNA]</scope>
    <source>
        <strain evidence="2 3">CCFEE 5522</strain>
    </source>
</reference>
<feature type="compositionally biased region" description="Basic and acidic residues" evidence="1">
    <location>
        <begin position="344"/>
        <end position="367"/>
    </location>
</feature>
<comment type="caution">
    <text evidence="2">The sequence shown here is derived from an EMBL/GenBank/DDBJ whole genome shotgun (WGS) entry which is preliminary data.</text>
</comment>
<evidence type="ECO:0000256" key="1">
    <source>
        <dbReference type="SAM" id="MobiDB-lite"/>
    </source>
</evidence>
<evidence type="ECO:0000313" key="2">
    <source>
        <dbReference type="EMBL" id="KAK4545725.1"/>
    </source>
</evidence>
<keyword evidence="3" id="KW-1185">Reference proteome</keyword>
<evidence type="ECO:0000313" key="3">
    <source>
        <dbReference type="Proteomes" id="UP001324427"/>
    </source>
</evidence>